<dbReference type="CDD" id="cd00077">
    <property type="entry name" value="HDc"/>
    <property type="match status" value="1"/>
</dbReference>
<dbReference type="AlphaFoldDB" id="A0A165JJU1"/>
<dbReference type="Gene3D" id="1.10.3210.10">
    <property type="entry name" value="Hypothetical protein af1432"/>
    <property type="match status" value="1"/>
</dbReference>
<gene>
    <name evidence="2" type="ORF">L228DRAFT_216519</name>
</gene>
<dbReference type="InterPro" id="IPR006674">
    <property type="entry name" value="HD_domain"/>
</dbReference>
<dbReference type="NCBIfam" id="TIGR03401">
    <property type="entry name" value="cyanamide_fam"/>
    <property type="match status" value="1"/>
</dbReference>
<dbReference type="SUPFAM" id="SSF109604">
    <property type="entry name" value="HD-domain/PDEase-like"/>
    <property type="match status" value="1"/>
</dbReference>
<dbReference type="PROSITE" id="PS51831">
    <property type="entry name" value="HD"/>
    <property type="match status" value="1"/>
</dbReference>
<sequence length="238" mass="26597">MNAHEEAVTKHGFTAVPRNPTSILQGQTVIKPPQPVMVSDIPRPASPLVEQVVQFVRAELPDETFNHSMRVYYYGIAIAREQFPSWRFSDETYLLTCLLHDIGTTAQRRAETLMSFEFYGGFLSLQLLQRLDASQAQAESVAEAIIRHQDLGDTGTISTIGQLIQLATVLDNTGAYADLVHQGTIDDVTAQYPRHKWSSCFAATIVAEVEAKPWCHTTALEGFREKVLNNQVMEAYEL</sequence>
<dbReference type="OMA" id="PWAHTTH"/>
<dbReference type="GeneID" id="28895255"/>
<dbReference type="PANTHER" id="PTHR35569:SF1">
    <property type="entry name" value="CYANAMIDE HYDRATASE DDI2-RELATED"/>
    <property type="match status" value="1"/>
</dbReference>
<dbReference type="FunCoup" id="A0A165JJU1">
    <property type="interactions" value="14"/>
</dbReference>
<dbReference type="Proteomes" id="UP000076632">
    <property type="component" value="Unassembled WGS sequence"/>
</dbReference>
<name>A0A165JJU1_XYLHT</name>
<dbReference type="Pfam" id="PF01966">
    <property type="entry name" value="HD"/>
    <property type="match status" value="1"/>
</dbReference>
<evidence type="ECO:0000313" key="2">
    <source>
        <dbReference type="EMBL" id="KZF26328.1"/>
    </source>
</evidence>
<protein>
    <submittedName>
        <fullName evidence="2">Cyanamide hydratase</fullName>
    </submittedName>
</protein>
<dbReference type="SMART" id="SM00471">
    <property type="entry name" value="HDc"/>
    <property type="match status" value="1"/>
</dbReference>
<evidence type="ECO:0000259" key="1">
    <source>
        <dbReference type="PROSITE" id="PS51831"/>
    </source>
</evidence>
<dbReference type="InterPro" id="IPR003607">
    <property type="entry name" value="HD/PDEase_dom"/>
</dbReference>
<dbReference type="RefSeq" id="XP_018191883.1">
    <property type="nucleotide sequence ID" value="XM_018330118.1"/>
</dbReference>
<dbReference type="OrthoDB" id="409121at2759"/>
<evidence type="ECO:0000313" key="3">
    <source>
        <dbReference type="Proteomes" id="UP000076632"/>
    </source>
</evidence>
<dbReference type="PANTHER" id="PTHR35569">
    <property type="entry name" value="CYANAMIDE HYDRATASE DDI2-RELATED"/>
    <property type="match status" value="1"/>
</dbReference>
<feature type="domain" description="HD" evidence="1">
    <location>
        <begin position="64"/>
        <end position="173"/>
    </location>
</feature>
<dbReference type="STRING" id="1328760.A0A165JJU1"/>
<keyword evidence="3" id="KW-1185">Reference proteome</keyword>
<organism evidence="2 3">
    <name type="scientific">Xylona heveae (strain CBS 132557 / TC161)</name>
    <dbReference type="NCBI Taxonomy" id="1328760"/>
    <lineage>
        <taxon>Eukaryota</taxon>
        <taxon>Fungi</taxon>
        <taxon>Dikarya</taxon>
        <taxon>Ascomycota</taxon>
        <taxon>Pezizomycotina</taxon>
        <taxon>Xylonomycetes</taxon>
        <taxon>Xylonales</taxon>
        <taxon>Xylonaceae</taxon>
        <taxon>Xylona</taxon>
    </lineage>
</organism>
<dbReference type="InParanoid" id="A0A165JJU1"/>
<dbReference type="InterPro" id="IPR017771">
    <property type="entry name" value="Cyanamide_hydratase_HD"/>
</dbReference>
<reference evidence="2 3" key="1">
    <citation type="journal article" date="2016" name="Fungal Biol.">
        <title>The genome of Xylona heveae provides a window into fungal endophytism.</title>
        <authorList>
            <person name="Gazis R."/>
            <person name="Kuo A."/>
            <person name="Riley R."/>
            <person name="LaButti K."/>
            <person name="Lipzen A."/>
            <person name="Lin J."/>
            <person name="Amirebrahimi M."/>
            <person name="Hesse C.N."/>
            <person name="Spatafora J.W."/>
            <person name="Henrissat B."/>
            <person name="Hainaut M."/>
            <person name="Grigoriev I.V."/>
            <person name="Hibbett D.S."/>
        </authorList>
    </citation>
    <scope>NUCLEOTIDE SEQUENCE [LARGE SCALE GENOMIC DNA]</scope>
    <source>
        <strain evidence="2 3">TC161</strain>
    </source>
</reference>
<accession>A0A165JJU1</accession>
<proteinExistence type="predicted"/>
<dbReference type="EMBL" id="KV407454">
    <property type="protein sequence ID" value="KZF26328.1"/>
    <property type="molecule type" value="Genomic_DNA"/>
</dbReference>